<gene>
    <name evidence="2" type="ORF">MVI01_66480</name>
    <name evidence="3" type="ORF">SAMN04488504_12622</name>
</gene>
<dbReference type="Proteomes" id="UP000321224">
    <property type="component" value="Unassembled WGS sequence"/>
</dbReference>
<dbReference type="RefSeq" id="WP_090495674.1">
    <property type="nucleotide sequence ID" value="NZ_BJVY01000055.1"/>
</dbReference>
<protein>
    <recommendedName>
        <fullName evidence="6">SprT-like domain-containing protein</fullName>
    </recommendedName>
</protein>
<reference evidence="3 4" key="1">
    <citation type="submission" date="2016-10" db="EMBL/GenBank/DDBJ databases">
        <authorList>
            <person name="Varghese N."/>
            <person name="Submissions S."/>
        </authorList>
    </citation>
    <scope>NUCLEOTIDE SEQUENCE [LARGE SCALE GENOMIC DNA]</scope>
    <source>
        <strain evidence="3 4">DSM 2260</strain>
    </source>
</reference>
<dbReference type="EMBL" id="BJVY01000055">
    <property type="protein sequence ID" value="GEL74864.1"/>
    <property type="molecule type" value="Genomic_DNA"/>
</dbReference>
<evidence type="ECO:0008006" key="6">
    <source>
        <dbReference type="Google" id="ProtNLM"/>
    </source>
</evidence>
<proteinExistence type="predicted"/>
<reference evidence="2 5" key="2">
    <citation type="submission" date="2019-07" db="EMBL/GenBank/DDBJ databases">
        <title>Whole genome shotgun sequence of Myxococcus virescens NBRC 100334.</title>
        <authorList>
            <person name="Hosoyama A."/>
            <person name="Uohara A."/>
            <person name="Ohji S."/>
            <person name="Ichikawa N."/>
        </authorList>
    </citation>
    <scope>NUCLEOTIDE SEQUENCE [LARGE SCALE GENOMIC DNA]</scope>
    <source>
        <strain evidence="2 5">NBRC 100334</strain>
    </source>
</reference>
<evidence type="ECO:0000313" key="4">
    <source>
        <dbReference type="Proteomes" id="UP000198717"/>
    </source>
</evidence>
<evidence type="ECO:0000313" key="2">
    <source>
        <dbReference type="EMBL" id="GEL74864.1"/>
    </source>
</evidence>
<evidence type="ECO:0000256" key="1">
    <source>
        <dbReference type="SAM" id="MobiDB-lite"/>
    </source>
</evidence>
<keyword evidence="4" id="KW-1185">Reference proteome</keyword>
<name>A0A511HN87_9BACT</name>
<sequence length="338" mass="37697">MSSHPTSQLGLFDTAAPERADVEAELRVGTSVQRRLPAREEARPLAAERPVSTGVQRRHPSGDEALPLATERRATTGVEDRRPVHERDEALPLATEQRASGVPESRLPAREEALPLAADLARRLSSILGLPVHLRLTDNRATLVSFRRGEEGLRLRIHHLFLGAPDAVVQAMAAYAGRADAQAGEVLESYAHAHNERVRRERRPGKPLRTRGRCFDLQAIFTRLNASWFDGRVQVDVGWARKPAGTKRRSIHVGGYDARLREIRIHPALDRPHVPAFVVDYLVFHAMLHADLDDGTGNEGRCAPEHTSAFREREALFPLRDTAQRWLGDNHASLLRGR</sequence>
<evidence type="ECO:0000313" key="5">
    <source>
        <dbReference type="Proteomes" id="UP000321224"/>
    </source>
</evidence>
<dbReference type="EMBL" id="FNAJ01000026">
    <property type="protein sequence ID" value="SDF25245.1"/>
    <property type="molecule type" value="Genomic_DNA"/>
</dbReference>
<organism evidence="2 5">
    <name type="scientific">Myxococcus virescens</name>
    <dbReference type="NCBI Taxonomy" id="83456"/>
    <lineage>
        <taxon>Bacteria</taxon>
        <taxon>Pseudomonadati</taxon>
        <taxon>Myxococcota</taxon>
        <taxon>Myxococcia</taxon>
        <taxon>Myxococcales</taxon>
        <taxon>Cystobacterineae</taxon>
        <taxon>Myxococcaceae</taxon>
        <taxon>Myxococcus</taxon>
    </lineage>
</organism>
<comment type="caution">
    <text evidence="2">The sequence shown here is derived from an EMBL/GenBank/DDBJ whole genome shotgun (WGS) entry which is preliminary data.</text>
</comment>
<dbReference type="AlphaFoldDB" id="A0A511HN87"/>
<feature type="compositionally biased region" description="Basic and acidic residues" evidence="1">
    <location>
        <begin position="70"/>
        <end position="90"/>
    </location>
</feature>
<dbReference type="Proteomes" id="UP000198717">
    <property type="component" value="Unassembled WGS sequence"/>
</dbReference>
<feature type="compositionally biased region" description="Basic and acidic residues" evidence="1">
    <location>
        <begin position="16"/>
        <end position="26"/>
    </location>
</feature>
<accession>A0A511HN87</accession>
<evidence type="ECO:0000313" key="3">
    <source>
        <dbReference type="EMBL" id="SDF25245.1"/>
    </source>
</evidence>
<feature type="region of interest" description="Disordered" evidence="1">
    <location>
        <begin position="1"/>
        <end position="107"/>
    </location>
</feature>